<name>A0ABQ5XR94_9GAMM</name>
<evidence type="ECO:0000313" key="1">
    <source>
        <dbReference type="EMBL" id="GLQ93015.1"/>
    </source>
</evidence>
<proteinExistence type="predicted"/>
<sequence>MFQTLGEVLPSLARNFGAPVICLASQLESMGVGGAFIEGENWAMQRKGFDERFCRQPYLLEFYQSLRLSGKAEQDGYRGGCAKYWWP</sequence>
<dbReference type="Proteomes" id="UP001156670">
    <property type="component" value="Unassembled WGS sequence"/>
</dbReference>
<dbReference type="EMBL" id="BSOB01000017">
    <property type="protein sequence ID" value="GLQ93015.1"/>
    <property type="molecule type" value="Genomic_DNA"/>
</dbReference>
<keyword evidence="2" id="KW-1185">Reference proteome</keyword>
<dbReference type="RefSeq" id="WP_284320745.1">
    <property type="nucleotide sequence ID" value="NZ_BSOB01000017.1"/>
</dbReference>
<gene>
    <name evidence="1" type="ORF">GCM10007901_19660</name>
</gene>
<organism evidence="1 2">
    <name type="scientific">Dyella acidisoli</name>
    <dbReference type="NCBI Taxonomy" id="1867834"/>
    <lineage>
        <taxon>Bacteria</taxon>
        <taxon>Pseudomonadati</taxon>
        <taxon>Pseudomonadota</taxon>
        <taxon>Gammaproteobacteria</taxon>
        <taxon>Lysobacterales</taxon>
        <taxon>Rhodanobacteraceae</taxon>
        <taxon>Dyella</taxon>
    </lineage>
</organism>
<reference evidence="2" key="1">
    <citation type="journal article" date="2019" name="Int. J. Syst. Evol. Microbiol.">
        <title>The Global Catalogue of Microorganisms (GCM) 10K type strain sequencing project: providing services to taxonomists for standard genome sequencing and annotation.</title>
        <authorList>
            <consortium name="The Broad Institute Genomics Platform"/>
            <consortium name="The Broad Institute Genome Sequencing Center for Infectious Disease"/>
            <person name="Wu L."/>
            <person name="Ma J."/>
        </authorList>
    </citation>
    <scope>NUCLEOTIDE SEQUENCE [LARGE SCALE GENOMIC DNA]</scope>
    <source>
        <strain evidence="2">NBRC 111980</strain>
    </source>
</reference>
<protein>
    <submittedName>
        <fullName evidence="1">Uncharacterized protein</fullName>
    </submittedName>
</protein>
<evidence type="ECO:0000313" key="2">
    <source>
        <dbReference type="Proteomes" id="UP001156670"/>
    </source>
</evidence>
<accession>A0ABQ5XR94</accession>
<comment type="caution">
    <text evidence="1">The sequence shown here is derived from an EMBL/GenBank/DDBJ whole genome shotgun (WGS) entry which is preliminary data.</text>
</comment>